<comment type="caution">
    <text evidence="1">The sequence shown here is derived from an EMBL/GenBank/DDBJ whole genome shotgun (WGS) entry which is preliminary data.</text>
</comment>
<dbReference type="Proteomes" id="UP000569092">
    <property type="component" value="Unassembled WGS sequence"/>
</dbReference>
<evidence type="ECO:0000313" key="1">
    <source>
        <dbReference type="EMBL" id="MBB5342174.1"/>
    </source>
</evidence>
<sequence length="60" mass="6326">MPRSSIIGNGLRGAAEIDGDRRRITVARVDDGTRCANRLAELGLGGYAGDAEVRASEILI</sequence>
<evidence type="ECO:0000313" key="2">
    <source>
        <dbReference type="Proteomes" id="UP000569092"/>
    </source>
</evidence>
<reference evidence="1 2" key="1">
    <citation type="submission" date="2020-08" db="EMBL/GenBank/DDBJ databases">
        <title>Genomic Encyclopedia of Type Strains, Phase IV (KMG-V): Genome sequencing to study the core and pangenomes of soil and plant-associated prokaryotes.</title>
        <authorList>
            <person name="Whitman W."/>
        </authorList>
    </citation>
    <scope>NUCLEOTIDE SEQUENCE [LARGE SCALE GENOMIC DNA]</scope>
    <source>
        <strain evidence="1 2">M8US30</strain>
    </source>
</reference>
<organism evidence="1 2">
    <name type="scientific">Tunturiibacter lichenicola</name>
    <dbReference type="NCBI Taxonomy" id="2051959"/>
    <lineage>
        <taxon>Bacteria</taxon>
        <taxon>Pseudomonadati</taxon>
        <taxon>Acidobacteriota</taxon>
        <taxon>Terriglobia</taxon>
        <taxon>Terriglobales</taxon>
        <taxon>Acidobacteriaceae</taxon>
        <taxon>Tunturiibacter</taxon>
    </lineage>
</organism>
<name>A0A7W8J3V3_9BACT</name>
<protein>
    <submittedName>
        <fullName evidence="1">Uncharacterized protein</fullName>
    </submittedName>
</protein>
<gene>
    <name evidence="1" type="ORF">HDF10_000124</name>
</gene>
<dbReference type="AlphaFoldDB" id="A0A7W8J3V3"/>
<proteinExistence type="predicted"/>
<accession>A0A7W8J3V3</accession>
<dbReference type="EMBL" id="JACHDZ010000001">
    <property type="protein sequence ID" value="MBB5342174.1"/>
    <property type="molecule type" value="Genomic_DNA"/>
</dbReference>